<evidence type="ECO:0000256" key="1">
    <source>
        <dbReference type="SAM" id="SignalP"/>
    </source>
</evidence>
<dbReference type="PANTHER" id="PTHR43737:SF1">
    <property type="entry name" value="DUF1501 DOMAIN-CONTAINING PROTEIN"/>
    <property type="match status" value="1"/>
</dbReference>
<accession>A0A4S2H296</accession>
<keyword evidence="1" id="KW-0732">Signal</keyword>
<name>A0A4S2H296_9PROT</name>
<dbReference type="PANTHER" id="PTHR43737">
    <property type="entry name" value="BLL7424 PROTEIN"/>
    <property type="match status" value="1"/>
</dbReference>
<dbReference type="PROSITE" id="PS51318">
    <property type="entry name" value="TAT"/>
    <property type="match status" value="1"/>
</dbReference>
<dbReference type="AlphaFoldDB" id="A0A4S2H296"/>
<dbReference type="Proteomes" id="UP000308054">
    <property type="component" value="Unassembled WGS sequence"/>
</dbReference>
<feature type="signal peptide" evidence="1">
    <location>
        <begin position="1"/>
        <end position="29"/>
    </location>
</feature>
<feature type="chain" id="PRO_5020499355" evidence="1">
    <location>
        <begin position="30"/>
        <end position="388"/>
    </location>
</feature>
<keyword evidence="3" id="KW-1185">Reference proteome</keyword>
<dbReference type="Pfam" id="PF07394">
    <property type="entry name" value="DUF1501"/>
    <property type="match status" value="1"/>
</dbReference>
<comment type="caution">
    <text evidence="2">The sequence shown here is derived from an EMBL/GenBank/DDBJ whole genome shotgun (WGS) entry which is preliminary data.</text>
</comment>
<dbReference type="OrthoDB" id="9779968at2"/>
<dbReference type="InterPro" id="IPR006311">
    <property type="entry name" value="TAT_signal"/>
</dbReference>
<dbReference type="InterPro" id="IPR010869">
    <property type="entry name" value="DUF1501"/>
</dbReference>
<evidence type="ECO:0000313" key="3">
    <source>
        <dbReference type="Proteomes" id="UP000308054"/>
    </source>
</evidence>
<dbReference type="EMBL" id="SRXW01000002">
    <property type="protein sequence ID" value="TGY89292.1"/>
    <property type="molecule type" value="Genomic_DNA"/>
</dbReference>
<protein>
    <submittedName>
        <fullName evidence="2">DUF1501 domain-containing protein</fullName>
    </submittedName>
</protein>
<organism evidence="2 3">
    <name type="scientific">Marinicauda algicola</name>
    <dbReference type="NCBI Taxonomy" id="2029849"/>
    <lineage>
        <taxon>Bacteria</taxon>
        <taxon>Pseudomonadati</taxon>
        <taxon>Pseudomonadota</taxon>
        <taxon>Alphaproteobacteria</taxon>
        <taxon>Maricaulales</taxon>
        <taxon>Maricaulaceae</taxon>
        <taxon>Marinicauda</taxon>
    </lineage>
</organism>
<dbReference type="RefSeq" id="WP_135995832.1">
    <property type="nucleotide sequence ID" value="NZ_CP071057.1"/>
</dbReference>
<reference evidence="2 3" key="1">
    <citation type="journal article" date="2017" name="Int. J. Syst. Evol. Microbiol.">
        <title>Marinicauda algicola sp. nov., isolated from a marine red alga Rhodosorus marinus.</title>
        <authorList>
            <person name="Jeong S.E."/>
            <person name="Jeon S.H."/>
            <person name="Chun B.H."/>
            <person name="Kim D.W."/>
            <person name="Jeon C.O."/>
        </authorList>
    </citation>
    <scope>NUCLEOTIDE SEQUENCE [LARGE SCALE GENOMIC DNA]</scope>
    <source>
        <strain evidence="2 3">JCM 31718</strain>
    </source>
</reference>
<proteinExistence type="predicted"/>
<sequence>MRGPVLHRRHLLAAGAALSALAVSGAATARVPRAGGRKLVVIILRGAMDGLAALAPLGERRYRALRGDLALSGGHRTEAGFVLHPRLETLARFYREGSALALPACATAYRERSHFDGQDLLEAAATPAREGWLNRTLALMGSAAPQAVAIGQGVPLILRGPAPASSWAPPVLPEADEGTIYRLMDLYAGDPALSEAFARAVEIGAIAGAAADAAGGARRGPGAFASAASAAAALLAAPDGADLAVLSSDGWDTHVRQGAQEGGLAARFAALDEALLALQAGLGAHWDRTAVLVATEFGRTVRANGAGGTDHGTAGTAFLLGGAVRGGRLIGDWPGLDTLYEDRDLVPANRLEDLFRGVLAGHWGLDARELSAIFPDLPAGRGFEGLIA</sequence>
<evidence type="ECO:0000313" key="2">
    <source>
        <dbReference type="EMBL" id="TGY89292.1"/>
    </source>
</evidence>
<gene>
    <name evidence="2" type="ORF">E5163_09245</name>
</gene>